<dbReference type="AlphaFoldDB" id="A0AAW0EKM9"/>
<comment type="caution">
    <text evidence="2">The sequence shown here is derived from an EMBL/GenBank/DDBJ whole genome shotgun (WGS) entry which is preliminary data.</text>
</comment>
<evidence type="ECO:0000313" key="3">
    <source>
        <dbReference type="Proteomes" id="UP001362999"/>
    </source>
</evidence>
<protein>
    <recommendedName>
        <fullName evidence="4">F-box domain-containing protein</fullName>
    </recommendedName>
</protein>
<evidence type="ECO:0008006" key="4">
    <source>
        <dbReference type="Google" id="ProtNLM"/>
    </source>
</evidence>
<evidence type="ECO:0000313" key="2">
    <source>
        <dbReference type="EMBL" id="KAK7065046.1"/>
    </source>
</evidence>
<feature type="compositionally biased region" description="Low complexity" evidence="1">
    <location>
        <begin position="112"/>
        <end position="138"/>
    </location>
</feature>
<name>A0AAW0EKM9_9AGAR</name>
<keyword evidence="3" id="KW-1185">Reference proteome</keyword>
<dbReference type="Proteomes" id="UP001362999">
    <property type="component" value="Unassembled WGS sequence"/>
</dbReference>
<dbReference type="EMBL" id="JAWWNJ010000001">
    <property type="protein sequence ID" value="KAK7065046.1"/>
    <property type="molecule type" value="Genomic_DNA"/>
</dbReference>
<sequence length="265" mass="29569">MAVTQQNPTPCLPVEIIETIIRELVLLPISPAEHDQIERTSTLVSHLWSFLFRTSQSAAFKHAHIASPIEADFYAHRVMRTRPETWAGCAARERFGTPHTLTISLSPPPTRHPTNPTTSESTASETQTQSPPLPMTDPLHTLLDTLTNPPWALNRNRTPTHLILEFINAPCDILETISFMVFISQIITHLEVRCFSRGYPDFNSNLRGLATGMHRLPLPKALVSSNYFERAPGGGVRHLVLVGVGKRMAGLLRERCPHAEVDELP</sequence>
<organism evidence="2 3">
    <name type="scientific">Favolaschia claudopus</name>
    <dbReference type="NCBI Taxonomy" id="2862362"/>
    <lineage>
        <taxon>Eukaryota</taxon>
        <taxon>Fungi</taxon>
        <taxon>Dikarya</taxon>
        <taxon>Basidiomycota</taxon>
        <taxon>Agaricomycotina</taxon>
        <taxon>Agaricomycetes</taxon>
        <taxon>Agaricomycetidae</taxon>
        <taxon>Agaricales</taxon>
        <taxon>Marasmiineae</taxon>
        <taxon>Mycenaceae</taxon>
        <taxon>Favolaschia</taxon>
    </lineage>
</organism>
<gene>
    <name evidence="2" type="ORF">R3P38DRAFT_3420448</name>
</gene>
<feature type="region of interest" description="Disordered" evidence="1">
    <location>
        <begin position="100"/>
        <end position="138"/>
    </location>
</feature>
<reference evidence="2 3" key="1">
    <citation type="journal article" date="2024" name="J Genomics">
        <title>Draft genome sequencing and assembly of Favolaschia claudopus CIRM-BRFM 2984 isolated from oak limbs.</title>
        <authorList>
            <person name="Navarro D."/>
            <person name="Drula E."/>
            <person name="Chaduli D."/>
            <person name="Cazenave R."/>
            <person name="Ahrendt S."/>
            <person name="Wang J."/>
            <person name="Lipzen A."/>
            <person name="Daum C."/>
            <person name="Barry K."/>
            <person name="Grigoriev I.V."/>
            <person name="Favel A."/>
            <person name="Rosso M.N."/>
            <person name="Martin F."/>
        </authorList>
    </citation>
    <scope>NUCLEOTIDE SEQUENCE [LARGE SCALE GENOMIC DNA]</scope>
    <source>
        <strain evidence="2 3">CIRM-BRFM 2984</strain>
    </source>
</reference>
<evidence type="ECO:0000256" key="1">
    <source>
        <dbReference type="SAM" id="MobiDB-lite"/>
    </source>
</evidence>
<proteinExistence type="predicted"/>
<accession>A0AAW0EKM9</accession>